<protein>
    <submittedName>
        <fullName evidence="2">Uncharacterized protein</fullName>
    </submittedName>
</protein>
<proteinExistence type="predicted"/>
<name>A0ABV4HKW2_9GAMM</name>
<evidence type="ECO:0000313" key="3">
    <source>
        <dbReference type="Proteomes" id="UP001566331"/>
    </source>
</evidence>
<evidence type="ECO:0000256" key="1">
    <source>
        <dbReference type="SAM" id="Phobius"/>
    </source>
</evidence>
<dbReference type="RefSeq" id="WP_370562135.1">
    <property type="nucleotide sequence ID" value="NZ_JBFWIB010000001.1"/>
</dbReference>
<dbReference type="Proteomes" id="UP001566331">
    <property type="component" value="Unassembled WGS sequence"/>
</dbReference>
<keyword evidence="1" id="KW-0472">Membrane</keyword>
<keyword evidence="3" id="KW-1185">Reference proteome</keyword>
<dbReference type="EMBL" id="JBFWIC010000002">
    <property type="protein sequence ID" value="MEZ0473382.1"/>
    <property type="molecule type" value="Genomic_DNA"/>
</dbReference>
<comment type="caution">
    <text evidence="2">The sequence shown here is derived from an EMBL/GenBank/DDBJ whole genome shotgun (WGS) entry which is preliminary data.</text>
</comment>
<evidence type="ECO:0000313" key="2">
    <source>
        <dbReference type="EMBL" id="MEZ0473382.1"/>
    </source>
</evidence>
<keyword evidence="1" id="KW-1133">Transmembrane helix</keyword>
<accession>A0ABV4HKW2</accession>
<gene>
    <name evidence="2" type="ORF">AB6713_01950</name>
</gene>
<reference evidence="2 3" key="1">
    <citation type="submission" date="2024-07" db="EMBL/GenBank/DDBJ databases">
        <title>Luteimonas salilacus sp. nov., isolated from the shore soil of Salt Lake in Tibet of China.</title>
        <authorList>
            <person name="Zhang X."/>
            <person name="Li A."/>
        </authorList>
    </citation>
    <scope>NUCLEOTIDE SEQUENCE [LARGE SCALE GENOMIC DNA]</scope>
    <source>
        <strain evidence="2 3">B3-2-R+30</strain>
    </source>
</reference>
<feature type="transmembrane region" description="Helical" evidence="1">
    <location>
        <begin position="53"/>
        <end position="73"/>
    </location>
</feature>
<organism evidence="2 3">
    <name type="scientific">Luteimonas salinilitoris</name>
    <dbReference type="NCBI Taxonomy" id="3237697"/>
    <lineage>
        <taxon>Bacteria</taxon>
        <taxon>Pseudomonadati</taxon>
        <taxon>Pseudomonadota</taxon>
        <taxon>Gammaproteobacteria</taxon>
        <taxon>Lysobacterales</taxon>
        <taxon>Lysobacteraceae</taxon>
        <taxon>Luteimonas</taxon>
    </lineage>
</organism>
<sequence length="128" mass="13883">MTADHDDGTRFDRAARACHQEALRQVPQRTLSTLRPRAPAGAGRGWRAQPLRWSLATACAIVFAFAAGMQLLAPGDDAETTAVPVAIVDPVTVEPRIELYEDALVAFEEDPDLFLWLASAEAPPLAME</sequence>
<keyword evidence="1" id="KW-0812">Transmembrane</keyword>